<dbReference type="CDD" id="cd21157">
    <property type="entry name" value="PUA_G5K"/>
    <property type="match status" value="1"/>
</dbReference>
<evidence type="ECO:0000256" key="6">
    <source>
        <dbReference type="ARBA" id="ARBA00022777"/>
    </source>
</evidence>
<dbReference type="InterPro" id="IPR011529">
    <property type="entry name" value="Glu_5kinase"/>
</dbReference>
<dbReference type="InterPro" id="IPR015947">
    <property type="entry name" value="PUA-like_sf"/>
</dbReference>
<feature type="binding site" evidence="8">
    <location>
        <begin position="181"/>
        <end position="182"/>
    </location>
    <ligand>
        <name>ATP</name>
        <dbReference type="ChEBI" id="CHEBI:30616"/>
    </ligand>
</feature>
<evidence type="ECO:0000256" key="1">
    <source>
        <dbReference type="ARBA" id="ARBA00022490"/>
    </source>
</evidence>
<keyword evidence="4 8" id="KW-0808">Transferase</keyword>
<dbReference type="InterPro" id="IPR019797">
    <property type="entry name" value="Glutamate_5-kinase_CS"/>
</dbReference>
<protein>
    <recommendedName>
        <fullName evidence="8">Glutamate 5-kinase</fullName>
        <ecNumber evidence="8">2.7.2.11</ecNumber>
    </recommendedName>
    <alternativeName>
        <fullName evidence="8">Gamma-glutamyl kinase</fullName>
        <shortName evidence="8">GK</shortName>
    </alternativeName>
</protein>
<feature type="domain" description="PUA" evidence="10">
    <location>
        <begin position="285"/>
        <end position="364"/>
    </location>
</feature>
<dbReference type="AlphaFoldDB" id="A0A846RR04"/>
<dbReference type="InterPro" id="IPR001057">
    <property type="entry name" value="Glu/AcGlu_kinase"/>
</dbReference>
<dbReference type="PANTHER" id="PTHR43654:SF1">
    <property type="entry name" value="ISOPENTENYL PHOSPHATE KINASE"/>
    <property type="match status" value="1"/>
</dbReference>
<keyword evidence="3 8" id="KW-0641">Proline biosynthesis</keyword>
<dbReference type="CDD" id="cd04242">
    <property type="entry name" value="AAK_G5K_ProB"/>
    <property type="match status" value="1"/>
</dbReference>
<gene>
    <name evidence="8" type="primary">proB</name>
    <name evidence="11" type="ORF">BJ994_001231</name>
</gene>
<keyword evidence="6 8" id="KW-0418">Kinase</keyword>
<feature type="binding site" evidence="8">
    <location>
        <position position="22"/>
    </location>
    <ligand>
        <name>ATP</name>
        <dbReference type="ChEBI" id="CHEBI:30616"/>
    </ligand>
</feature>
<dbReference type="InterPro" id="IPR036974">
    <property type="entry name" value="PUA_sf"/>
</dbReference>
<evidence type="ECO:0000256" key="9">
    <source>
        <dbReference type="SAM" id="MobiDB-lite"/>
    </source>
</evidence>
<dbReference type="NCBIfam" id="TIGR01027">
    <property type="entry name" value="proB"/>
    <property type="match status" value="1"/>
</dbReference>
<dbReference type="GO" id="GO:0003723">
    <property type="term" value="F:RNA binding"/>
    <property type="evidence" value="ECO:0007669"/>
    <property type="project" value="InterPro"/>
</dbReference>
<dbReference type="InterPro" id="IPR005715">
    <property type="entry name" value="Glu_5kinase/COase_Synthase"/>
</dbReference>
<dbReference type="Gene3D" id="2.30.130.10">
    <property type="entry name" value="PUA domain"/>
    <property type="match status" value="1"/>
</dbReference>
<feature type="compositionally biased region" description="Basic and acidic residues" evidence="9">
    <location>
        <begin position="191"/>
        <end position="205"/>
    </location>
</feature>
<dbReference type="PROSITE" id="PS00902">
    <property type="entry name" value="GLUTAMATE_5_KINASE"/>
    <property type="match status" value="1"/>
</dbReference>
<feature type="binding site" evidence="8">
    <location>
        <begin position="222"/>
        <end position="228"/>
    </location>
    <ligand>
        <name>ATP</name>
        <dbReference type="ChEBI" id="CHEBI:30616"/>
    </ligand>
</feature>
<dbReference type="SMART" id="SM00359">
    <property type="entry name" value="PUA"/>
    <property type="match status" value="1"/>
</dbReference>
<dbReference type="GO" id="GO:0005524">
    <property type="term" value="F:ATP binding"/>
    <property type="evidence" value="ECO:0007669"/>
    <property type="project" value="UniProtKB-KW"/>
</dbReference>
<evidence type="ECO:0000313" key="11">
    <source>
        <dbReference type="EMBL" id="NJC22155.1"/>
    </source>
</evidence>
<dbReference type="PROSITE" id="PS50890">
    <property type="entry name" value="PUA"/>
    <property type="match status" value="1"/>
</dbReference>
<feature type="region of interest" description="Disordered" evidence="9">
    <location>
        <begin position="191"/>
        <end position="214"/>
    </location>
</feature>
<dbReference type="HAMAP" id="MF_00456">
    <property type="entry name" value="ProB"/>
    <property type="match status" value="1"/>
</dbReference>
<name>A0A846RR04_9MICC</name>
<dbReference type="GO" id="GO:0055129">
    <property type="term" value="P:L-proline biosynthetic process"/>
    <property type="evidence" value="ECO:0007669"/>
    <property type="project" value="UniProtKB-UniRule"/>
</dbReference>
<keyword evidence="2 8" id="KW-0028">Amino-acid biosynthesis</keyword>
<dbReference type="Pfam" id="PF01472">
    <property type="entry name" value="PUA"/>
    <property type="match status" value="1"/>
</dbReference>
<dbReference type="FunFam" id="3.40.1160.10:FF:000018">
    <property type="entry name" value="Glutamate 5-kinase"/>
    <property type="match status" value="1"/>
</dbReference>
<organism evidence="11 12">
    <name type="scientific">Arthrobacter pigmenti</name>
    <dbReference type="NCBI Taxonomy" id="271432"/>
    <lineage>
        <taxon>Bacteria</taxon>
        <taxon>Bacillati</taxon>
        <taxon>Actinomycetota</taxon>
        <taxon>Actinomycetes</taxon>
        <taxon>Micrococcales</taxon>
        <taxon>Micrococcaceae</taxon>
        <taxon>Arthrobacter</taxon>
    </lineage>
</organism>
<dbReference type="InterPro" id="IPR041739">
    <property type="entry name" value="G5K_ProB"/>
</dbReference>
<dbReference type="SUPFAM" id="SSF88697">
    <property type="entry name" value="PUA domain-like"/>
    <property type="match status" value="1"/>
</dbReference>
<feature type="binding site" evidence="8">
    <location>
        <position position="161"/>
    </location>
    <ligand>
        <name>substrate</name>
    </ligand>
</feature>
<dbReference type="EMBL" id="JAATJL010000001">
    <property type="protein sequence ID" value="NJC22155.1"/>
    <property type="molecule type" value="Genomic_DNA"/>
</dbReference>
<keyword evidence="7 8" id="KW-0067">ATP-binding</keyword>
<dbReference type="InterPro" id="IPR002478">
    <property type="entry name" value="PUA"/>
</dbReference>
<dbReference type="PIRSF" id="PIRSF000729">
    <property type="entry name" value="GK"/>
    <property type="match status" value="1"/>
</dbReference>
<evidence type="ECO:0000256" key="3">
    <source>
        <dbReference type="ARBA" id="ARBA00022650"/>
    </source>
</evidence>
<comment type="catalytic activity">
    <reaction evidence="8">
        <text>L-glutamate + ATP = L-glutamyl 5-phosphate + ADP</text>
        <dbReference type="Rhea" id="RHEA:14877"/>
        <dbReference type="ChEBI" id="CHEBI:29985"/>
        <dbReference type="ChEBI" id="CHEBI:30616"/>
        <dbReference type="ChEBI" id="CHEBI:58274"/>
        <dbReference type="ChEBI" id="CHEBI:456216"/>
        <dbReference type="EC" id="2.7.2.11"/>
    </reaction>
</comment>
<evidence type="ECO:0000256" key="4">
    <source>
        <dbReference type="ARBA" id="ARBA00022679"/>
    </source>
</evidence>
<dbReference type="Pfam" id="PF00696">
    <property type="entry name" value="AA_kinase"/>
    <property type="match status" value="1"/>
</dbReference>
<proteinExistence type="inferred from homology"/>
<dbReference type="EC" id="2.7.2.11" evidence="8"/>
<reference evidence="11 12" key="1">
    <citation type="submission" date="2020-03" db="EMBL/GenBank/DDBJ databases">
        <title>Sequencing the genomes of 1000 actinobacteria strains.</title>
        <authorList>
            <person name="Klenk H.-P."/>
        </authorList>
    </citation>
    <scope>NUCLEOTIDE SEQUENCE [LARGE SCALE GENOMIC DNA]</scope>
    <source>
        <strain evidence="11 12">DSM 16403</strain>
    </source>
</reference>
<feature type="binding site" evidence="8">
    <location>
        <position position="62"/>
    </location>
    <ligand>
        <name>substrate</name>
    </ligand>
</feature>
<dbReference type="PRINTS" id="PR00474">
    <property type="entry name" value="GLU5KINASE"/>
</dbReference>
<comment type="function">
    <text evidence="8">Catalyzes the transfer of a phosphate group to glutamate to form L-glutamate 5-phosphate.</text>
</comment>
<keyword evidence="5 8" id="KW-0547">Nucleotide-binding</keyword>
<comment type="subcellular location">
    <subcellularLocation>
        <location evidence="8">Cytoplasm</location>
    </subcellularLocation>
</comment>
<dbReference type="SUPFAM" id="SSF53633">
    <property type="entry name" value="Carbamate kinase-like"/>
    <property type="match status" value="1"/>
</dbReference>
<dbReference type="InterPro" id="IPR001048">
    <property type="entry name" value="Asp/Glu/Uridylate_kinase"/>
</dbReference>
<dbReference type="GO" id="GO:0004349">
    <property type="term" value="F:glutamate 5-kinase activity"/>
    <property type="evidence" value="ECO:0007669"/>
    <property type="project" value="UniProtKB-UniRule"/>
</dbReference>
<comment type="pathway">
    <text evidence="8">Amino-acid biosynthesis; L-proline biosynthesis; L-glutamate 5-semialdehyde from L-glutamate: step 1/2.</text>
</comment>
<feature type="binding site" evidence="8">
    <location>
        <position position="149"/>
    </location>
    <ligand>
        <name>substrate</name>
    </ligand>
</feature>
<evidence type="ECO:0000256" key="5">
    <source>
        <dbReference type="ARBA" id="ARBA00022741"/>
    </source>
</evidence>
<evidence type="ECO:0000313" key="12">
    <source>
        <dbReference type="Proteomes" id="UP000547458"/>
    </source>
</evidence>
<dbReference type="Proteomes" id="UP000547458">
    <property type="component" value="Unassembled WGS sequence"/>
</dbReference>
<sequence length="382" mass="40097">MTAKRSLKTRSGLAKAKRIVVKVGSSSLTSLSGGLSDEALFALSDVLAARHNEGTEVILVSSGAIAAGLAPLGLARRPNQLSSQQAAASVGQGLLMARYTHAFGAHGVTVSQVLLTLDDLMRRSHYANAHRAMERLLNFDVVPIVNENDTVASSEIRFGDNDRLAALVAHLVKADALVLLSDVDSLYDGPPKEGAKRIPEVRGPEDLEGVSIGRTGKAGVGTGGMVTKVEAATIAAASGIPALVTSAANAGPALAGEDVGTWFSTAGRRQPIRLLWLAHLARIQGTLTLDDGAAKAVGERRRSLLPAGIISVRGEFEAGDPVEMVDRSGAPIARGLVNYSSFELPRMLGRSTRELARELGREYERSVVHVNDLVVLNTVAPS</sequence>
<dbReference type="Gene3D" id="3.40.1160.10">
    <property type="entry name" value="Acetylglutamate kinase-like"/>
    <property type="match status" value="1"/>
</dbReference>
<keyword evidence="1 8" id="KW-0963">Cytoplasm</keyword>
<dbReference type="GO" id="GO:0005829">
    <property type="term" value="C:cytosol"/>
    <property type="evidence" value="ECO:0007669"/>
    <property type="project" value="TreeGrafter"/>
</dbReference>
<evidence type="ECO:0000259" key="10">
    <source>
        <dbReference type="SMART" id="SM00359"/>
    </source>
</evidence>
<evidence type="ECO:0000256" key="8">
    <source>
        <dbReference type="HAMAP-Rule" id="MF_00456"/>
    </source>
</evidence>
<comment type="caution">
    <text evidence="11">The sequence shown here is derived from an EMBL/GenBank/DDBJ whole genome shotgun (WGS) entry which is preliminary data.</text>
</comment>
<evidence type="ECO:0000256" key="2">
    <source>
        <dbReference type="ARBA" id="ARBA00022605"/>
    </source>
</evidence>
<accession>A0A846RR04</accession>
<comment type="similarity">
    <text evidence="8">Belongs to the glutamate 5-kinase family.</text>
</comment>
<dbReference type="RefSeq" id="WP_167992541.1">
    <property type="nucleotide sequence ID" value="NZ_JAATJL010000001.1"/>
</dbReference>
<dbReference type="InterPro" id="IPR036393">
    <property type="entry name" value="AceGlu_kinase-like_sf"/>
</dbReference>
<dbReference type="UniPathway" id="UPA00098">
    <property type="reaction ID" value="UER00359"/>
</dbReference>
<keyword evidence="12" id="KW-1185">Reference proteome</keyword>
<evidence type="ECO:0000256" key="7">
    <source>
        <dbReference type="ARBA" id="ARBA00022840"/>
    </source>
</evidence>
<dbReference type="PANTHER" id="PTHR43654">
    <property type="entry name" value="GLUTAMATE 5-KINASE"/>
    <property type="match status" value="1"/>
</dbReference>